<sequence>MAQLHLTSSSKVLASEALSDTSNAPASVAKTGWTTGWLAMAAGALTTVFAAIGAVNSVIPAVSNIGSATLDMLNLPACFSYADHFGGTQSSFRKEGNLWREYPRGSETFSYEFKEIRRTRQEIMLWNVTPRPNVPDAASLVVHLPVCGGMAVLTEGLPERSTKLQETWPERS</sequence>
<dbReference type="EMBL" id="JABFDN010000001">
    <property type="protein sequence ID" value="NPU64305.1"/>
    <property type="molecule type" value="Genomic_DNA"/>
</dbReference>
<dbReference type="RefSeq" id="WP_172109364.1">
    <property type="nucleotide sequence ID" value="NZ_JABFDM010000013.1"/>
</dbReference>
<accession>A0ABX2C9N7</accession>
<keyword evidence="3" id="KW-1185">Reference proteome</keyword>
<keyword evidence="1" id="KW-0472">Membrane</keyword>
<dbReference type="Proteomes" id="UP000886476">
    <property type="component" value="Unassembled WGS sequence"/>
</dbReference>
<organism evidence="2 3">
    <name type="scientific">Bradyrhizobium aeschynomenes</name>
    <dbReference type="NCBI Taxonomy" id="2734909"/>
    <lineage>
        <taxon>Bacteria</taxon>
        <taxon>Pseudomonadati</taxon>
        <taxon>Pseudomonadota</taxon>
        <taxon>Alphaproteobacteria</taxon>
        <taxon>Hyphomicrobiales</taxon>
        <taxon>Nitrobacteraceae</taxon>
        <taxon>Bradyrhizobium</taxon>
    </lineage>
</organism>
<feature type="transmembrane region" description="Helical" evidence="1">
    <location>
        <begin position="37"/>
        <end position="59"/>
    </location>
</feature>
<keyword evidence="1" id="KW-1133">Transmembrane helix</keyword>
<gene>
    <name evidence="2" type="ORF">HL667_04780</name>
</gene>
<reference evidence="2" key="1">
    <citation type="submission" date="2020-05" db="EMBL/GenBank/DDBJ databases">
        <title>Nod-independent and nitrogen-fixing Bradyrhizobium aeschynomene sp. nov. isolated from nodules of Aeschynomene indica.</title>
        <authorList>
            <person name="Zhang Z."/>
        </authorList>
    </citation>
    <scope>NUCLEOTIDE SEQUENCE</scope>
    <source>
        <strain evidence="2">83012</strain>
    </source>
</reference>
<evidence type="ECO:0000313" key="2">
    <source>
        <dbReference type="EMBL" id="NPU64305.1"/>
    </source>
</evidence>
<protein>
    <submittedName>
        <fullName evidence="2">Uncharacterized protein</fullName>
    </submittedName>
</protein>
<proteinExistence type="predicted"/>
<name>A0ABX2C9N7_9BRAD</name>
<comment type="caution">
    <text evidence="2">The sequence shown here is derived from an EMBL/GenBank/DDBJ whole genome shotgun (WGS) entry which is preliminary data.</text>
</comment>
<evidence type="ECO:0000256" key="1">
    <source>
        <dbReference type="SAM" id="Phobius"/>
    </source>
</evidence>
<keyword evidence="1" id="KW-0812">Transmembrane</keyword>
<evidence type="ECO:0000313" key="3">
    <source>
        <dbReference type="Proteomes" id="UP000886476"/>
    </source>
</evidence>